<gene>
    <name evidence="1" type="primary">10</name>
    <name evidence="1" type="ORF">SEA_SOSHI_10</name>
</gene>
<dbReference type="Pfam" id="PF23847">
    <property type="entry name" value="DUF7211"/>
    <property type="match status" value="1"/>
</dbReference>
<accession>A0A5J6DAE2</accession>
<name>A0A5J6DAE2_9CAUD</name>
<proteinExistence type="predicted"/>
<reference evidence="1 2" key="1">
    <citation type="submission" date="2019-07" db="EMBL/GenBank/DDBJ databases">
        <authorList>
            <person name="Trigg B.T."/>
            <person name="Shi C.Y."/>
            <person name="Smith B.R."/>
            <person name="Hughes L.E."/>
            <person name="Garlena R.A."/>
            <person name="Russell D.A."/>
            <person name="Pope W.H."/>
            <person name="Jacobs-Sera D."/>
            <person name="Hatfull G.F."/>
        </authorList>
    </citation>
    <scope>NUCLEOTIDE SEQUENCE [LARGE SCALE GENOMIC DNA]</scope>
</reference>
<dbReference type="Proteomes" id="UP000327109">
    <property type="component" value="Segment"/>
</dbReference>
<dbReference type="EMBL" id="MN204504">
    <property type="protein sequence ID" value="QEQ94623.1"/>
    <property type="molecule type" value="Genomic_DNA"/>
</dbReference>
<evidence type="ECO:0000313" key="2">
    <source>
        <dbReference type="Proteomes" id="UP000327109"/>
    </source>
</evidence>
<sequence>MSDELVHYGVKGMKWGVRKAEETGGYRAQLSAVNIDPTIHKATKEAAIEVSNLISDRYGFNIRNIKELGKDHPEYPDTAAYVAINKGSVEGTIHIQARDLRKHMSDTEKTGWMAPGTGNVRGLLTHESAHAFFHATQTVKSGFSGPKVVGGNIKARDKALQVAIKTSMQDGHNLYDTSGYVRHARMREELEAELFSQYHWAHNPPRYVKAWGETLHKELGVDPTPFKEVK</sequence>
<organism evidence="1 2">
    <name type="scientific">Streptomyces phage Soshi</name>
    <dbReference type="NCBI Taxonomy" id="2601694"/>
    <lineage>
        <taxon>Viruses</taxon>
        <taxon>Duplodnaviria</taxon>
        <taxon>Heunggongvirae</taxon>
        <taxon>Uroviricota</taxon>
        <taxon>Caudoviricetes</taxon>
        <taxon>Rimavirus</taxon>
        <taxon>Rimavirus drgrey</taxon>
    </lineage>
</organism>
<evidence type="ECO:0000313" key="1">
    <source>
        <dbReference type="EMBL" id="QEQ94623.1"/>
    </source>
</evidence>
<dbReference type="InterPro" id="IPR055635">
    <property type="entry name" value="DUF7211"/>
</dbReference>
<evidence type="ECO:0008006" key="3">
    <source>
        <dbReference type="Google" id="ProtNLM"/>
    </source>
</evidence>
<protein>
    <recommendedName>
        <fullName evidence="3">Peptidase</fullName>
    </recommendedName>
</protein>